<name>C0R973_BORVA</name>
<dbReference type="NCBIfam" id="NF040499">
    <property type="entry name" value="Bdr_N_group1"/>
    <property type="match status" value="1"/>
</dbReference>
<dbReference type="EMBL" id="CP001440">
    <property type="protein sequence ID" value="ACN53004.1"/>
    <property type="molecule type" value="Genomic_DNA"/>
</dbReference>
<dbReference type="AlphaFoldDB" id="C0R973"/>
<organism evidence="1 2">
    <name type="scientific">Borreliella valaisiana VS116</name>
    <dbReference type="NCBI Taxonomy" id="445987"/>
    <lineage>
        <taxon>Bacteria</taxon>
        <taxon>Pseudomonadati</taxon>
        <taxon>Spirochaetota</taxon>
        <taxon>Spirochaetia</taxon>
        <taxon>Spirochaetales</taxon>
        <taxon>Borreliaceae</taxon>
        <taxon>Borreliella</taxon>
    </lineage>
</organism>
<dbReference type="Proteomes" id="UP000006163">
    <property type="component" value="Plasmid VS116_lp28-3"/>
</dbReference>
<geneLocation type="plasmid" evidence="1 2">
    <name>VS116_lp28-3</name>
</geneLocation>
<evidence type="ECO:0000313" key="1">
    <source>
        <dbReference type="EMBL" id="ACN53004.1"/>
    </source>
</evidence>
<gene>
    <name evidence="1" type="ORF">BVAVS116_H0016</name>
</gene>
<proteinExistence type="predicted"/>
<keyword evidence="1" id="KW-0614">Plasmid</keyword>
<protein>
    <submittedName>
        <fullName evidence="1">Uncharacterized protein</fullName>
    </submittedName>
</protein>
<reference evidence="1 2" key="1">
    <citation type="journal article" date="2012" name="J. Bacteriol.">
        <title>Whole-Genome Sequences of Borrelia bissettii, Borrelia valaisiana, and Borrelia spielmanii.</title>
        <authorList>
            <person name="Schutzer S.E."/>
            <person name="Fraser-Liggett C.M."/>
            <person name="Qiu W.G."/>
            <person name="Kraiczy P."/>
            <person name="Mongodin E.F."/>
            <person name="Dunn J.J."/>
            <person name="Luft B.J."/>
            <person name="Casjens S.R."/>
        </authorList>
    </citation>
    <scope>NUCLEOTIDE SEQUENCE [LARGE SCALE GENOMIC DNA]</scope>
    <source>
        <strain evidence="1 2">VS116</strain>
        <plasmid evidence="1">VS116_lp28-3</plasmid>
    </source>
</reference>
<sequence length="43" mass="5327">MDQIIANDLSKRYYHNEFTYKDLENFKKQFGIKFDNLRLRLTV</sequence>
<accession>C0R973</accession>
<keyword evidence="2" id="KW-1185">Reference proteome</keyword>
<dbReference type="HOGENOM" id="CLU_3230521_0_0_12"/>
<evidence type="ECO:0000313" key="2">
    <source>
        <dbReference type="Proteomes" id="UP000006163"/>
    </source>
</evidence>